<dbReference type="Proteomes" id="UP000220629">
    <property type="component" value="Unassembled WGS sequence"/>
</dbReference>
<evidence type="ECO:0000313" key="2">
    <source>
        <dbReference type="Proteomes" id="UP000220629"/>
    </source>
</evidence>
<dbReference type="SUPFAM" id="SSF48452">
    <property type="entry name" value="TPR-like"/>
    <property type="match status" value="1"/>
</dbReference>
<accession>A0A2A7SBT9</accession>
<protein>
    <submittedName>
        <fullName evidence="1">Uncharacterized protein</fullName>
    </submittedName>
</protein>
<comment type="caution">
    <text evidence="1">The sequence shown here is derived from an EMBL/GenBank/DDBJ whole genome shotgun (WGS) entry which is preliminary data.</text>
</comment>
<name>A0A2A7SBT9_BURGA</name>
<evidence type="ECO:0000313" key="1">
    <source>
        <dbReference type="EMBL" id="PEH41174.1"/>
    </source>
</evidence>
<gene>
    <name evidence="1" type="ORF">CRM94_02810</name>
</gene>
<dbReference type="AlphaFoldDB" id="A0A2A7SBT9"/>
<reference evidence="2" key="1">
    <citation type="submission" date="2017-09" db="EMBL/GenBank/DDBJ databases">
        <title>FDA dAtabase for Regulatory Grade micrObial Sequences (FDA-ARGOS): Supporting development and validation of Infectious Disease Dx tests.</title>
        <authorList>
            <person name="Minogue T."/>
            <person name="Wolcott M."/>
            <person name="Wasieloski L."/>
            <person name="Aguilar W."/>
            <person name="Moore D."/>
            <person name="Tallon L."/>
            <person name="Sadzewicz L."/>
            <person name="Ott S."/>
            <person name="Zhao X."/>
            <person name="Nagaraj S."/>
            <person name="Vavikolanu K."/>
            <person name="Aluvathingal J."/>
            <person name="Nadendla S."/>
            <person name="Sichtig H."/>
        </authorList>
    </citation>
    <scope>NUCLEOTIDE SEQUENCE [LARGE SCALE GENOMIC DNA]</scope>
    <source>
        <strain evidence="2">FDAARGOS_390</strain>
    </source>
</reference>
<dbReference type="Pfam" id="PF14559">
    <property type="entry name" value="TPR_19"/>
    <property type="match status" value="1"/>
</dbReference>
<proteinExistence type="predicted"/>
<dbReference type="EMBL" id="PDDY01000001">
    <property type="protein sequence ID" value="PEH41174.1"/>
    <property type="molecule type" value="Genomic_DNA"/>
</dbReference>
<dbReference type="InterPro" id="IPR011990">
    <property type="entry name" value="TPR-like_helical_dom_sf"/>
</dbReference>
<sequence length="432" mass="48537">MNSRFPVYGNPRRASLPRAGGAVGKRLRELAGEFRAAMAAGRYRAARQLAERALALAPGNPTVLGDYALCLMREGRHEDAYRVYRDIEALAPARQQQLAPTWIDGLAEACGWLGKHDELRRYGYRSLAAADARFSVRRQWAVPPGRPTPFDARQPERNVIAYSLYGAKPRYCETLVMNARIVGELFPAWTCRVYHDDTVPDHVRSRLKAAGTTLIRVDDALRLAMPGTMWRFLVLDDPAVARFMIRDADALLSEREPAAIEAWLDSGRWFHHMRDYFTHTELLLAGMWAGCRGVFPPIAPLMADFARSCPDERRFTDQYFLRAVLWPTIRDSVLNHDELFGFHDARPFPPHPPVRWRDVEFHVGSNASYRAVGGPSALADGAMQTVILDDGTNGSLRYDAIVRDGQWSLELPFFLIAAFESGDLSVSVPIIA</sequence>
<organism evidence="1 2">
    <name type="scientific">Burkholderia gladioli</name>
    <name type="common">Pseudomonas marginata</name>
    <name type="synonym">Phytomonas marginata</name>
    <dbReference type="NCBI Taxonomy" id="28095"/>
    <lineage>
        <taxon>Bacteria</taxon>
        <taxon>Pseudomonadati</taxon>
        <taxon>Pseudomonadota</taxon>
        <taxon>Betaproteobacteria</taxon>
        <taxon>Burkholderiales</taxon>
        <taxon>Burkholderiaceae</taxon>
        <taxon>Burkholderia</taxon>
    </lineage>
</organism>
<dbReference type="Gene3D" id="1.25.40.10">
    <property type="entry name" value="Tetratricopeptide repeat domain"/>
    <property type="match status" value="1"/>
</dbReference>